<reference evidence="1" key="1">
    <citation type="submission" date="2021-02" db="EMBL/GenBank/DDBJ databases">
        <authorList>
            <consortium name="DOE Joint Genome Institute"/>
            <person name="Ahrendt S."/>
            <person name="Looney B.P."/>
            <person name="Miyauchi S."/>
            <person name="Morin E."/>
            <person name="Drula E."/>
            <person name="Courty P.E."/>
            <person name="Chicoki N."/>
            <person name="Fauchery L."/>
            <person name="Kohler A."/>
            <person name="Kuo A."/>
            <person name="Labutti K."/>
            <person name="Pangilinan J."/>
            <person name="Lipzen A."/>
            <person name="Riley R."/>
            <person name="Andreopoulos W."/>
            <person name="He G."/>
            <person name="Johnson J."/>
            <person name="Barry K.W."/>
            <person name="Grigoriev I.V."/>
            <person name="Nagy L."/>
            <person name="Hibbett D."/>
            <person name="Henrissat B."/>
            <person name="Matheny P.B."/>
            <person name="Labbe J."/>
            <person name="Martin F."/>
        </authorList>
    </citation>
    <scope>NUCLEOTIDE SEQUENCE</scope>
    <source>
        <strain evidence="1">EC-137</strain>
    </source>
</reference>
<proteinExistence type="predicted"/>
<accession>A0ACB8QMF4</accession>
<name>A0ACB8QMF4_9AGAM</name>
<comment type="caution">
    <text evidence="1">The sequence shown here is derived from an EMBL/GenBank/DDBJ whole genome shotgun (WGS) entry which is preliminary data.</text>
</comment>
<protein>
    <submittedName>
        <fullName evidence="1">CAP domain-containing protein</fullName>
    </submittedName>
</protein>
<evidence type="ECO:0000313" key="1">
    <source>
        <dbReference type="EMBL" id="KAI0032778.1"/>
    </source>
</evidence>
<organism evidence="1 2">
    <name type="scientific">Vararia minispora EC-137</name>
    <dbReference type="NCBI Taxonomy" id="1314806"/>
    <lineage>
        <taxon>Eukaryota</taxon>
        <taxon>Fungi</taxon>
        <taxon>Dikarya</taxon>
        <taxon>Basidiomycota</taxon>
        <taxon>Agaricomycotina</taxon>
        <taxon>Agaricomycetes</taxon>
        <taxon>Russulales</taxon>
        <taxon>Lachnocladiaceae</taxon>
        <taxon>Vararia</taxon>
    </lineage>
</organism>
<dbReference type="EMBL" id="MU273536">
    <property type="protein sequence ID" value="KAI0032778.1"/>
    <property type="molecule type" value="Genomic_DNA"/>
</dbReference>
<dbReference type="Proteomes" id="UP000814128">
    <property type="component" value="Unassembled WGS sequence"/>
</dbReference>
<gene>
    <name evidence="1" type="ORF">K488DRAFT_49161</name>
</gene>
<keyword evidence="2" id="KW-1185">Reference proteome</keyword>
<reference evidence="1" key="2">
    <citation type="journal article" date="2022" name="New Phytol.">
        <title>Evolutionary transition to the ectomycorrhizal habit in the genomes of a hyperdiverse lineage of mushroom-forming fungi.</title>
        <authorList>
            <person name="Looney B."/>
            <person name="Miyauchi S."/>
            <person name="Morin E."/>
            <person name="Drula E."/>
            <person name="Courty P.E."/>
            <person name="Kohler A."/>
            <person name="Kuo A."/>
            <person name="LaButti K."/>
            <person name="Pangilinan J."/>
            <person name="Lipzen A."/>
            <person name="Riley R."/>
            <person name="Andreopoulos W."/>
            <person name="He G."/>
            <person name="Johnson J."/>
            <person name="Nolan M."/>
            <person name="Tritt A."/>
            <person name="Barry K.W."/>
            <person name="Grigoriev I.V."/>
            <person name="Nagy L.G."/>
            <person name="Hibbett D."/>
            <person name="Henrissat B."/>
            <person name="Matheny P.B."/>
            <person name="Labbe J."/>
            <person name="Martin F.M."/>
        </authorList>
    </citation>
    <scope>NUCLEOTIDE SEQUENCE</scope>
    <source>
        <strain evidence="1">EC-137</strain>
    </source>
</reference>
<sequence length="170" mass="17863">MVSFVGALLSGLVALAVTEGALASAIARQTAQQQYLDDHNTVRAQHGAAPLTWSSDLATFAQNWANRCQFAHSGGPNGGEYASAHRCTNIAAGTGGFTIGDAITAWVNEASSYDPNNPQPSHFTQVVWKSSRQLGCAVAACNNILPGFNGISQFYVCEYSPPGNVIGEFP</sequence>
<evidence type="ECO:0000313" key="2">
    <source>
        <dbReference type="Proteomes" id="UP000814128"/>
    </source>
</evidence>